<evidence type="ECO:0008006" key="3">
    <source>
        <dbReference type="Google" id="ProtNLM"/>
    </source>
</evidence>
<dbReference type="Proteomes" id="UP000596661">
    <property type="component" value="Chromosome 5"/>
</dbReference>
<accession>A0A803PKA3</accession>
<dbReference type="AlphaFoldDB" id="A0A803PKA3"/>
<evidence type="ECO:0000313" key="2">
    <source>
        <dbReference type="Proteomes" id="UP000596661"/>
    </source>
</evidence>
<dbReference type="EMBL" id="UZAU01000500">
    <property type="status" value="NOT_ANNOTATED_CDS"/>
    <property type="molecule type" value="Genomic_DNA"/>
</dbReference>
<protein>
    <recommendedName>
        <fullName evidence="3">Reverse transcriptase</fullName>
    </recommendedName>
</protein>
<proteinExistence type="predicted"/>
<organism evidence="1 2">
    <name type="scientific">Cannabis sativa</name>
    <name type="common">Hemp</name>
    <name type="synonym">Marijuana</name>
    <dbReference type="NCBI Taxonomy" id="3483"/>
    <lineage>
        <taxon>Eukaryota</taxon>
        <taxon>Viridiplantae</taxon>
        <taxon>Streptophyta</taxon>
        <taxon>Embryophyta</taxon>
        <taxon>Tracheophyta</taxon>
        <taxon>Spermatophyta</taxon>
        <taxon>Magnoliopsida</taxon>
        <taxon>eudicotyledons</taxon>
        <taxon>Gunneridae</taxon>
        <taxon>Pentapetalae</taxon>
        <taxon>rosids</taxon>
        <taxon>fabids</taxon>
        <taxon>Rosales</taxon>
        <taxon>Cannabaceae</taxon>
        <taxon>Cannabis</taxon>
    </lineage>
</organism>
<keyword evidence="2" id="KW-1185">Reference proteome</keyword>
<reference evidence="1" key="2">
    <citation type="submission" date="2021-03" db="UniProtKB">
        <authorList>
            <consortium name="EnsemblPlants"/>
        </authorList>
    </citation>
    <scope>IDENTIFICATION</scope>
</reference>
<reference evidence="1" key="1">
    <citation type="submission" date="2018-11" db="EMBL/GenBank/DDBJ databases">
        <authorList>
            <person name="Grassa J C."/>
        </authorList>
    </citation>
    <scope>NUCLEOTIDE SEQUENCE [LARGE SCALE GENOMIC DNA]</scope>
</reference>
<dbReference type="Gramene" id="evm.model.05.1171">
    <property type="protein sequence ID" value="cds.evm.model.05.1171"/>
    <property type="gene ID" value="evm.TU.05.1171"/>
</dbReference>
<dbReference type="EnsemblPlants" id="evm.model.05.1171">
    <property type="protein sequence ID" value="cds.evm.model.05.1171"/>
    <property type="gene ID" value="evm.TU.05.1171"/>
</dbReference>
<name>A0A803PKA3_CANSA</name>
<sequence>MRRRCKELLGIEGASGNINYLGLPLLRTRQKDAAFHFILENLMSKLQGWKMKILSKAGRATLIKSDSLALPPTGIVAYVLRPETNCADPNLGVAWVSGKLRR</sequence>
<evidence type="ECO:0000313" key="1">
    <source>
        <dbReference type="EnsemblPlants" id="cds.evm.model.05.1171"/>
    </source>
</evidence>